<evidence type="ECO:0000313" key="2">
    <source>
        <dbReference type="EMBL" id="COV67268.1"/>
    </source>
</evidence>
<feature type="region of interest" description="Disordered" evidence="1">
    <location>
        <begin position="125"/>
        <end position="146"/>
    </location>
</feature>
<dbReference type="AlphaFoldDB" id="A0A655IB35"/>
<name>A0A655IB35_MYCTX</name>
<feature type="compositionally biased region" description="Gly residues" evidence="1">
    <location>
        <begin position="161"/>
        <end position="190"/>
    </location>
</feature>
<evidence type="ECO:0000256" key="1">
    <source>
        <dbReference type="SAM" id="MobiDB-lite"/>
    </source>
</evidence>
<gene>
    <name evidence="2" type="ORF">ERS007679_02256</name>
</gene>
<reference evidence="2 3" key="1">
    <citation type="submission" date="2015-03" db="EMBL/GenBank/DDBJ databases">
        <authorList>
            <consortium name="Pathogen Informatics"/>
        </authorList>
    </citation>
    <scope>NUCLEOTIDE SEQUENCE [LARGE SCALE GENOMIC DNA]</scope>
    <source>
        <strain evidence="2 3">G09801536</strain>
    </source>
</reference>
<feature type="region of interest" description="Disordered" evidence="1">
    <location>
        <begin position="158"/>
        <end position="251"/>
    </location>
</feature>
<feature type="compositionally biased region" description="Basic residues" evidence="1">
    <location>
        <begin position="136"/>
        <end position="146"/>
    </location>
</feature>
<sequence>MAGSSTRRGPDAGWPARTYSPAEFRPRRAVISVKDRRFVSVVSSQNEPAARGSIRLLSLPKAVSASIPTIRSCWRSSARIDPTHAATDVFPTPPLPSTATLWLPCRTVRIVASNWASWRCMPDRPRPTRPKVTSRTMRRQPRSPGRVRLRIGARAGSAQVLGGGTSGWRGQAGSGNGRSGAEGRRGGPGGVAAAACRPGGGAGQRSPDGGRGEYPRGVPGWCGRIRSRRNSSRSYISSSGDRRSIVAPVAG</sequence>
<dbReference type="Proteomes" id="UP000045842">
    <property type="component" value="Unassembled WGS sequence"/>
</dbReference>
<evidence type="ECO:0000313" key="3">
    <source>
        <dbReference type="Proteomes" id="UP000045842"/>
    </source>
</evidence>
<dbReference type="EMBL" id="CSAD01000297">
    <property type="protein sequence ID" value="COV67268.1"/>
    <property type="molecule type" value="Genomic_DNA"/>
</dbReference>
<protein>
    <submittedName>
        <fullName evidence="2">Uncharacterized protein</fullName>
    </submittedName>
</protein>
<organism evidence="2 3">
    <name type="scientific">Mycobacterium tuberculosis</name>
    <dbReference type="NCBI Taxonomy" id="1773"/>
    <lineage>
        <taxon>Bacteria</taxon>
        <taxon>Bacillati</taxon>
        <taxon>Actinomycetota</taxon>
        <taxon>Actinomycetes</taxon>
        <taxon>Mycobacteriales</taxon>
        <taxon>Mycobacteriaceae</taxon>
        <taxon>Mycobacterium</taxon>
        <taxon>Mycobacterium tuberculosis complex</taxon>
    </lineage>
</organism>
<accession>A0A655IB35</accession>
<proteinExistence type="predicted"/>